<evidence type="ECO:0000256" key="2">
    <source>
        <dbReference type="ARBA" id="ARBA00022741"/>
    </source>
</evidence>
<feature type="domain" description="ABC transporter" evidence="5">
    <location>
        <begin position="10"/>
        <end position="243"/>
    </location>
</feature>
<dbReference type="SUPFAM" id="SSF52540">
    <property type="entry name" value="P-loop containing nucleoside triphosphate hydrolases"/>
    <property type="match status" value="1"/>
</dbReference>
<dbReference type="NCBIfam" id="NF010068">
    <property type="entry name" value="PRK13548.1"/>
    <property type="match status" value="1"/>
</dbReference>
<organism evidence="6 7">
    <name type="scientific">Mumia flava</name>
    <dbReference type="NCBI Taxonomy" id="1348852"/>
    <lineage>
        <taxon>Bacteria</taxon>
        <taxon>Bacillati</taxon>
        <taxon>Actinomycetota</taxon>
        <taxon>Actinomycetes</taxon>
        <taxon>Propionibacteriales</taxon>
        <taxon>Nocardioidaceae</taxon>
        <taxon>Mumia</taxon>
    </lineage>
</organism>
<keyword evidence="2" id="KW-0547">Nucleotide-binding</keyword>
<dbReference type="GO" id="GO:0016887">
    <property type="term" value="F:ATP hydrolysis activity"/>
    <property type="evidence" value="ECO:0007669"/>
    <property type="project" value="InterPro"/>
</dbReference>
<dbReference type="Pfam" id="PF00005">
    <property type="entry name" value="ABC_tran"/>
    <property type="match status" value="1"/>
</dbReference>
<evidence type="ECO:0000259" key="5">
    <source>
        <dbReference type="PROSITE" id="PS50893"/>
    </source>
</evidence>
<dbReference type="CDD" id="cd03214">
    <property type="entry name" value="ABC_Iron-Siderophores_B12_Hemin"/>
    <property type="match status" value="1"/>
</dbReference>
<evidence type="ECO:0000313" key="7">
    <source>
        <dbReference type="Proteomes" id="UP000230842"/>
    </source>
</evidence>
<dbReference type="AlphaFoldDB" id="A0A0B2BHP0"/>
<comment type="caution">
    <text evidence="6">The sequence shown here is derived from an EMBL/GenBank/DDBJ whole genome shotgun (WGS) entry which is preliminary data.</text>
</comment>
<evidence type="ECO:0000256" key="4">
    <source>
        <dbReference type="ARBA" id="ARBA00022967"/>
    </source>
</evidence>
<dbReference type="PROSITE" id="PS50893">
    <property type="entry name" value="ABC_TRANSPORTER_2"/>
    <property type="match status" value="1"/>
</dbReference>
<dbReference type="Proteomes" id="UP000230842">
    <property type="component" value="Unassembled WGS sequence"/>
</dbReference>
<dbReference type="SMART" id="SM00382">
    <property type="entry name" value="AAA"/>
    <property type="match status" value="1"/>
</dbReference>
<protein>
    <submittedName>
        <fullName evidence="6">Iron complex transport system ATP-binding protein</fullName>
    </submittedName>
</protein>
<gene>
    <name evidence="6" type="ORF">CLV56_2742</name>
</gene>
<proteinExistence type="predicted"/>
<name>A0A0B2BHP0_9ACTN</name>
<sequence length="269" mass="29079">MSASAHRPPLQVLGAQVSYDGVTVVDEVDLDVRAGEMLALVGPNGAGKSTLLGVLAGDVDLTAGRVLLDGEPITLRRSGELSRRRSVLLQEHRLSFPFTVVEVVAMGRAPWYGRDEEDADEAVVADAMRRTDVEHLARRRFPTLSGGEKARTSFARTIAQETPIVLLDEPTAALDIAHQEALLSEARRLADTGHAVVAVLHDLSLAAAYADRVCVLADGRVRADGPPADVLRADLIEDVYGYPVDVFVHPRTGDLLVTPLRPHRLEVPR</sequence>
<dbReference type="InterPro" id="IPR027417">
    <property type="entry name" value="P-loop_NTPase"/>
</dbReference>
<dbReference type="Gene3D" id="3.40.50.300">
    <property type="entry name" value="P-loop containing nucleotide triphosphate hydrolases"/>
    <property type="match status" value="1"/>
</dbReference>
<dbReference type="GO" id="GO:0005524">
    <property type="term" value="F:ATP binding"/>
    <property type="evidence" value="ECO:0007669"/>
    <property type="project" value="UniProtKB-KW"/>
</dbReference>
<evidence type="ECO:0000256" key="3">
    <source>
        <dbReference type="ARBA" id="ARBA00022840"/>
    </source>
</evidence>
<evidence type="ECO:0000256" key="1">
    <source>
        <dbReference type="ARBA" id="ARBA00022448"/>
    </source>
</evidence>
<dbReference type="PANTHER" id="PTHR42794:SF1">
    <property type="entry name" value="HEMIN IMPORT ATP-BINDING PROTEIN HMUV"/>
    <property type="match status" value="1"/>
</dbReference>
<keyword evidence="4" id="KW-1278">Translocase</keyword>
<dbReference type="EMBL" id="PGEZ01000001">
    <property type="protein sequence ID" value="PJJ58491.1"/>
    <property type="molecule type" value="Genomic_DNA"/>
</dbReference>
<keyword evidence="1" id="KW-0813">Transport</keyword>
<dbReference type="RefSeq" id="WP_039352683.1">
    <property type="nucleotide sequence ID" value="NZ_PGEZ01000001.1"/>
</dbReference>
<dbReference type="InterPro" id="IPR003439">
    <property type="entry name" value="ABC_transporter-like_ATP-bd"/>
</dbReference>
<keyword evidence="7" id="KW-1185">Reference proteome</keyword>
<reference evidence="6 7" key="1">
    <citation type="submission" date="2017-11" db="EMBL/GenBank/DDBJ databases">
        <title>Genomic Encyclopedia of Archaeal and Bacterial Type Strains, Phase II (KMG-II): From Individual Species to Whole Genera.</title>
        <authorList>
            <person name="Goeker M."/>
        </authorList>
    </citation>
    <scope>NUCLEOTIDE SEQUENCE [LARGE SCALE GENOMIC DNA]</scope>
    <source>
        <strain evidence="6 7">DSM 27763</strain>
    </source>
</reference>
<dbReference type="InterPro" id="IPR003593">
    <property type="entry name" value="AAA+_ATPase"/>
</dbReference>
<dbReference type="FunFam" id="3.40.50.300:FF:000134">
    <property type="entry name" value="Iron-enterobactin ABC transporter ATP-binding protein"/>
    <property type="match status" value="1"/>
</dbReference>
<dbReference type="PANTHER" id="PTHR42794">
    <property type="entry name" value="HEMIN IMPORT ATP-BINDING PROTEIN HMUV"/>
    <property type="match status" value="1"/>
</dbReference>
<dbReference type="OrthoDB" id="5296765at2"/>
<keyword evidence="3 6" id="KW-0067">ATP-binding</keyword>
<accession>A0A0B2BHP0</accession>
<evidence type="ECO:0000313" key="6">
    <source>
        <dbReference type="EMBL" id="PJJ58491.1"/>
    </source>
</evidence>